<reference evidence="1" key="1">
    <citation type="submission" date="2021-05" db="EMBL/GenBank/DDBJ databases">
        <authorList>
            <person name="Scholz U."/>
            <person name="Mascher M."/>
            <person name="Fiebig A."/>
        </authorList>
    </citation>
    <scope>NUCLEOTIDE SEQUENCE [LARGE SCALE GENOMIC DNA]</scope>
</reference>
<protein>
    <submittedName>
        <fullName evidence="1">Uncharacterized protein</fullName>
    </submittedName>
</protein>
<name>A0ACD5TXH3_AVESA</name>
<evidence type="ECO:0000313" key="2">
    <source>
        <dbReference type="Proteomes" id="UP001732700"/>
    </source>
</evidence>
<accession>A0ACD5TXH3</accession>
<dbReference type="EnsemblPlants" id="AVESA.00010b.r2.1DG0142060.1">
    <property type="protein sequence ID" value="AVESA.00010b.r2.1DG0142060.1.CDS"/>
    <property type="gene ID" value="AVESA.00010b.r2.1DG0142060"/>
</dbReference>
<evidence type="ECO:0000313" key="1">
    <source>
        <dbReference type="EnsemblPlants" id="AVESA.00010b.r2.1DG0142060.1.CDS"/>
    </source>
</evidence>
<keyword evidence="2" id="KW-1185">Reference proteome</keyword>
<dbReference type="Proteomes" id="UP001732700">
    <property type="component" value="Chromosome 1D"/>
</dbReference>
<organism evidence="1 2">
    <name type="scientific">Avena sativa</name>
    <name type="common">Oat</name>
    <dbReference type="NCBI Taxonomy" id="4498"/>
    <lineage>
        <taxon>Eukaryota</taxon>
        <taxon>Viridiplantae</taxon>
        <taxon>Streptophyta</taxon>
        <taxon>Embryophyta</taxon>
        <taxon>Tracheophyta</taxon>
        <taxon>Spermatophyta</taxon>
        <taxon>Magnoliopsida</taxon>
        <taxon>Liliopsida</taxon>
        <taxon>Poales</taxon>
        <taxon>Poaceae</taxon>
        <taxon>BOP clade</taxon>
        <taxon>Pooideae</taxon>
        <taxon>Poodae</taxon>
        <taxon>Poeae</taxon>
        <taxon>Poeae Chloroplast Group 1 (Aveneae type)</taxon>
        <taxon>Aveninae</taxon>
        <taxon>Avena</taxon>
    </lineage>
</organism>
<reference evidence="1" key="2">
    <citation type="submission" date="2025-09" db="UniProtKB">
        <authorList>
            <consortium name="EnsemblPlants"/>
        </authorList>
    </citation>
    <scope>IDENTIFICATION</scope>
</reference>
<proteinExistence type="predicted"/>
<sequence length="345" mass="36640">MGEEKKDKAASNGDKKTKDAAAPPPPPAAEQQPIVLKVDLHCAGCASKVKRAIRHAPGVESVKTDTAANKVVVTGAAADAADLKERIEARAKKPVHIVSAGAGAGPAKKDDKESGKPEKQKADGGGEKDKKPEKEKGSKPEKAEKGNKTEKKAEKKPKDNKEEKKPKEAKEETVTLKIRLHCDGCIDRIRRRVYKIKGVKDVAVDAGKDLVKVTGTMDAAALPGYLRDKLSRPVEVVAPAKKADGEKSKKEGGGGGDDKKDKSVAPMPMADPSMYQMPPQYHGYHVPYNAAPGGYYGAAAAAPPPNPAFYPAAYYPPPPPPPYASYPAHAPQMFSDENPNACSVM</sequence>